<comment type="caution">
    <text evidence="2">The sequence shown here is derived from an EMBL/GenBank/DDBJ whole genome shotgun (WGS) entry which is preliminary data.</text>
</comment>
<dbReference type="OrthoDB" id="1795989at2"/>
<evidence type="ECO:0000313" key="3">
    <source>
        <dbReference type="Proteomes" id="UP000278746"/>
    </source>
</evidence>
<evidence type="ECO:0000256" key="1">
    <source>
        <dbReference type="SAM" id="Phobius"/>
    </source>
</evidence>
<organism evidence="2 3">
    <name type="scientific">Alteribacter keqinensis</name>
    <dbReference type="NCBI Taxonomy" id="2483800"/>
    <lineage>
        <taxon>Bacteria</taxon>
        <taxon>Bacillati</taxon>
        <taxon>Bacillota</taxon>
        <taxon>Bacilli</taxon>
        <taxon>Bacillales</taxon>
        <taxon>Bacillaceae</taxon>
        <taxon>Alteribacter</taxon>
    </lineage>
</organism>
<proteinExistence type="predicted"/>
<keyword evidence="1" id="KW-0472">Membrane</keyword>
<evidence type="ECO:0008006" key="4">
    <source>
        <dbReference type="Google" id="ProtNLM"/>
    </source>
</evidence>
<keyword evidence="1" id="KW-0812">Transmembrane</keyword>
<dbReference type="RefSeq" id="WP_122896114.1">
    <property type="nucleotide sequence ID" value="NZ_RHIB01000001.1"/>
</dbReference>
<keyword evidence="1" id="KW-1133">Transmembrane helix</keyword>
<feature type="transmembrane region" description="Helical" evidence="1">
    <location>
        <begin position="152"/>
        <end position="173"/>
    </location>
</feature>
<keyword evidence="3" id="KW-1185">Reference proteome</keyword>
<dbReference type="AlphaFoldDB" id="A0A3M7TSG6"/>
<feature type="transmembrane region" description="Helical" evidence="1">
    <location>
        <begin position="185"/>
        <end position="213"/>
    </location>
</feature>
<accession>A0A3M7TSG6</accession>
<feature type="transmembrane region" description="Helical" evidence="1">
    <location>
        <begin position="103"/>
        <end position="127"/>
    </location>
</feature>
<evidence type="ECO:0000313" key="2">
    <source>
        <dbReference type="EMBL" id="RNA68588.1"/>
    </source>
</evidence>
<protein>
    <recommendedName>
        <fullName evidence="4">ABC transporter permease</fullName>
    </recommendedName>
</protein>
<feature type="transmembrane region" description="Helical" evidence="1">
    <location>
        <begin position="62"/>
        <end position="82"/>
    </location>
</feature>
<name>A0A3M7TSG6_9BACI</name>
<reference evidence="2 3" key="1">
    <citation type="submission" date="2018-10" db="EMBL/GenBank/DDBJ databases">
        <title>Bacillus Keqinensis sp. nov., a moderately halophilic bacterium isolated from a saline-alkaline lake.</title>
        <authorList>
            <person name="Wang H."/>
        </authorList>
    </citation>
    <scope>NUCLEOTIDE SEQUENCE [LARGE SCALE GENOMIC DNA]</scope>
    <source>
        <strain evidence="2 3">KQ-3</strain>
    </source>
</reference>
<gene>
    <name evidence="2" type="ORF">EBO34_01050</name>
</gene>
<sequence length="249" mass="27182">MSLTAVSFWSVVKKQYWFKVKAYKNAFSTLVILQLLAILFSMNGTSQMGSGSEMVYVSVTHYTSSVVIIFSMIWCFITAILITTKAYKNDDFAFVTNRLSGNAANVLFLLTASVIAGITASLSGYAIRISAFFIHGVEYMGAESMLQNPLEVLMGTAAAVLYIFLLGSLGYLLGNLSQINRVFTFLVPVIFFGFAFTGGGSEGGVLAQIVTFFSGESSFLLFMLKAIIVSTALYSLTSWLTNKMEVRLS</sequence>
<dbReference type="Proteomes" id="UP000278746">
    <property type="component" value="Unassembled WGS sequence"/>
</dbReference>
<dbReference type="EMBL" id="RHIB01000001">
    <property type="protein sequence ID" value="RNA68588.1"/>
    <property type="molecule type" value="Genomic_DNA"/>
</dbReference>
<feature type="transmembrane region" description="Helical" evidence="1">
    <location>
        <begin position="219"/>
        <end position="240"/>
    </location>
</feature>
<feature type="transmembrane region" description="Helical" evidence="1">
    <location>
        <begin position="22"/>
        <end position="42"/>
    </location>
</feature>